<dbReference type="Gene3D" id="3.40.630.30">
    <property type="match status" value="1"/>
</dbReference>
<reference evidence="4" key="1">
    <citation type="submission" date="2021-10" db="EMBL/GenBank/DDBJ databases">
        <title>The complete genome sequence of Leeia sp. TBRC 13508.</title>
        <authorList>
            <person name="Charoenyingcharoen P."/>
            <person name="Yukphan P."/>
        </authorList>
    </citation>
    <scope>NUCLEOTIDE SEQUENCE</scope>
    <source>
        <strain evidence="4">TBRC 13508</strain>
    </source>
</reference>
<dbReference type="InterPro" id="IPR000182">
    <property type="entry name" value="GNAT_dom"/>
</dbReference>
<proteinExistence type="predicted"/>
<dbReference type="CDD" id="cd04301">
    <property type="entry name" value="NAT_SF"/>
    <property type="match status" value="1"/>
</dbReference>
<dbReference type="Pfam" id="PF00583">
    <property type="entry name" value="Acetyltransf_1"/>
    <property type="match status" value="1"/>
</dbReference>
<evidence type="ECO:0000256" key="1">
    <source>
        <dbReference type="ARBA" id="ARBA00022679"/>
    </source>
</evidence>
<evidence type="ECO:0000259" key="3">
    <source>
        <dbReference type="PROSITE" id="PS51186"/>
    </source>
</evidence>
<dbReference type="RefSeq" id="WP_227179918.1">
    <property type="nucleotide sequence ID" value="NZ_JAJBZT010000003.1"/>
</dbReference>
<evidence type="ECO:0000313" key="5">
    <source>
        <dbReference type="Proteomes" id="UP001165395"/>
    </source>
</evidence>
<dbReference type="SUPFAM" id="SSF55729">
    <property type="entry name" value="Acyl-CoA N-acyltransferases (Nat)"/>
    <property type="match status" value="1"/>
</dbReference>
<evidence type="ECO:0000256" key="2">
    <source>
        <dbReference type="ARBA" id="ARBA00023315"/>
    </source>
</evidence>
<dbReference type="EMBL" id="JAJBZT010000003">
    <property type="protein sequence ID" value="MCB6183291.1"/>
    <property type="molecule type" value="Genomic_DNA"/>
</dbReference>
<keyword evidence="2" id="KW-0012">Acyltransferase</keyword>
<dbReference type="PANTHER" id="PTHR10545:SF29">
    <property type="entry name" value="GH14572P-RELATED"/>
    <property type="match status" value="1"/>
</dbReference>
<keyword evidence="5" id="KW-1185">Reference proteome</keyword>
<feature type="domain" description="N-acetyltransferase" evidence="3">
    <location>
        <begin position="4"/>
        <end position="160"/>
    </location>
</feature>
<protein>
    <submittedName>
        <fullName evidence="4">GNAT family N-acetyltransferase</fullName>
    </submittedName>
</protein>
<sequence>MADFLIRAATPADVASIHQMILDLAEFEQLTHLVVATEQDLHQQLFTDSPFIFAFVVEQAGKVVAFSLCFKNYSTFLGKPGLYLEDLYVQPAARGMGIAKAMLRYLAKEAVARGYGRFEWTVLDWNANAIALYESMGAELMNEWRICRVTGDALLKLAGD</sequence>
<dbReference type="InterPro" id="IPR051016">
    <property type="entry name" value="Diverse_Substrate_AcTransf"/>
</dbReference>
<dbReference type="InterPro" id="IPR016181">
    <property type="entry name" value="Acyl_CoA_acyltransferase"/>
</dbReference>
<name>A0ABS8D545_9NEIS</name>
<accession>A0ABS8D545</accession>
<organism evidence="4 5">
    <name type="scientific">Leeia speluncae</name>
    <dbReference type="NCBI Taxonomy" id="2884804"/>
    <lineage>
        <taxon>Bacteria</taxon>
        <taxon>Pseudomonadati</taxon>
        <taxon>Pseudomonadota</taxon>
        <taxon>Betaproteobacteria</taxon>
        <taxon>Neisseriales</taxon>
        <taxon>Leeiaceae</taxon>
        <taxon>Leeia</taxon>
    </lineage>
</organism>
<dbReference type="Proteomes" id="UP001165395">
    <property type="component" value="Unassembled WGS sequence"/>
</dbReference>
<dbReference type="PROSITE" id="PS51186">
    <property type="entry name" value="GNAT"/>
    <property type="match status" value="1"/>
</dbReference>
<keyword evidence="1" id="KW-0808">Transferase</keyword>
<gene>
    <name evidence="4" type="ORF">LIN78_07010</name>
</gene>
<evidence type="ECO:0000313" key="4">
    <source>
        <dbReference type="EMBL" id="MCB6183291.1"/>
    </source>
</evidence>
<dbReference type="PANTHER" id="PTHR10545">
    <property type="entry name" value="DIAMINE N-ACETYLTRANSFERASE"/>
    <property type="match status" value="1"/>
</dbReference>
<comment type="caution">
    <text evidence="4">The sequence shown here is derived from an EMBL/GenBank/DDBJ whole genome shotgun (WGS) entry which is preliminary data.</text>
</comment>